<dbReference type="EMBL" id="BJLH01000013">
    <property type="protein sequence ID" value="GEA61690.1"/>
    <property type="molecule type" value="Genomic_DNA"/>
</dbReference>
<evidence type="ECO:0000256" key="1">
    <source>
        <dbReference type="ARBA" id="ARBA00004141"/>
    </source>
</evidence>
<dbReference type="PANTHER" id="PTHR37422:SF13">
    <property type="entry name" value="LIPOPOLYSACCHARIDE BIOSYNTHESIS PROTEIN PA4999-RELATED"/>
    <property type="match status" value="1"/>
</dbReference>
<feature type="transmembrane region" description="Helical" evidence="5">
    <location>
        <begin position="243"/>
        <end position="265"/>
    </location>
</feature>
<evidence type="ECO:0000256" key="3">
    <source>
        <dbReference type="ARBA" id="ARBA00022989"/>
    </source>
</evidence>
<evidence type="ECO:0000256" key="2">
    <source>
        <dbReference type="ARBA" id="ARBA00022692"/>
    </source>
</evidence>
<dbReference type="GO" id="GO:0016020">
    <property type="term" value="C:membrane"/>
    <property type="evidence" value="ECO:0007669"/>
    <property type="project" value="UniProtKB-SubCell"/>
</dbReference>
<comment type="caution">
    <text evidence="7">The sequence shown here is derived from an EMBL/GenBank/DDBJ whole genome shotgun (WGS) entry which is preliminary data.</text>
</comment>
<feature type="transmembrane region" description="Helical" evidence="5">
    <location>
        <begin position="36"/>
        <end position="54"/>
    </location>
</feature>
<dbReference type="PANTHER" id="PTHR37422">
    <property type="entry name" value="TEICHURONIC ACID BIOSYNTHESIS PROTEIN TUAE"/>
    <property type="match status" value="1"/>
</dbReference>
<keyword evidence="2 5" id="KW-0812">Transmembrane</keyword>
<dbReference type="InterPro" id="IPR007016">
    <property type="entry name" value="O-antigen_ligase-rel_domated"/>
</dbReference>
<protein>
    <recommendedName>
        <fullName evidence="6">O-antigen ligase-related domain-containing protein</fullName>
    </recommendedName>
</protein>
<feature type="transmembrane region" description="Helical" evidence="5">
    <location>
        <begin position="326"/>
        <end position="350"/>
    </location>
</feature>
<organism evidence="7 8">
    <name type="scientific">Vibrio comitans NBRC 102076</name>
    <dbReference type="NCBI Taxonomy" id="1219078"/>
    <lineage>
        <taxon>Bacteria</taxon>
        <taxon>Pseudomonadati</taxon>
        <taxon>Pseudomonadota</taxon>
        <taxon>Gammaproteobacteria</taxon>
        <taxon>Vibrionales</taxon>
        <taxon>Vibrionaceae</taxon>
        <taxon>Vibrio</taxon>
    </lineage>
</organism>
<proteinExistence type="predicted"/>
<dbReference type="Proteomes" id="UP000318242">
    <property type="component" value="Unassembled WGS sequence"/>
</dbReference>
<feature type="transmembrane region" description="Helical" evidence="5">
    <location>
        <begin position="215"/>
        <end position="231"/>
    </location>
</feature>
<dbReference type="Pfam" id="PF04932">
    <property type="entry name" value="Wzy_C"/>
    <property type="match status" value="1"/>
</dbReference>
<keyword evidence="8" id="KW-1185">Reference proteome</keyword>
<comment type="subcellular location">
    <subcellularLocation>
        <location evidence="1">Membrane</location>
        <topology evidence="1">Multi-pass membrane protein</topology>
    </subcellularLocation>
</comment>
<feature type="transmembrane region" description="Helical" evidence="5">
    <location>
        <begin position="168"/>
        <end position="186"/>
    </location>
</feature>
<feature type="transmembrane region" description="Helical" evidence="5">
    <location>
        <begin position="387"/>
        <end position="408"/>
    </location>
</feature>
<feature type="transmembrane region" description="Helical" evidence="5">
    <location>
        <begin position="12"/>
        <end position="30"/>
    </location>
</feature>
<evidence type="ECO:0000313" key="7">
    <source>
        <dbReference type="EMBL" id="GEA61690.1"/>
    </source>
</evidence>
<accession>A0A4Y3ISH5</accession>
<keyword evidence="3 5" id="KW-1133">Transmembrane helix</keyword>
<evidence type="ECO:0000313" key="8">
    <source>
        <dbReference type="Proteomes" id="UP000318242"/>
    </source>
</evidence>
<feature type="transmembrane region" description="Helical" evidence="5">
    <location>
        <begin position="362"/>
        <end position="381"/>
    </location>
</feature>
<dbReference type="AlphaFoldDB" id="A0A4Y3ISH5"/>
<gene>
    <name evidence="7" type="ORF">VCO01S_28830</name>
</gene>
<keyword evidence="4 5" id="KW-0472">Membrane</keyword>
<evidence type="ECO:0000256" key="5">
    <source>
        <dbReference type="SAM" id="Phobius"/>
    </source>
</evidence>
<feature type="transmembrane region" description="Helical" evidence="5">
    <location>
        <begin position="99"/>
        <end position="118"/>
    </location>
</feature>
<reference evidence="7 8" key="1">
    <citation type="submission" date="2019-06" db="EMBL/GenBank/DDBJ databases">
        <title>Whole genome shotgun sequence of Vibrio comitans NBRC 102076.</title>
        <authorList>
            <person name="Hosoyama A."/>
            <person name="Uohara A."/>
            <person name="Ohji S."/>
            <person name="Ichikawa N."/>
        </authorList>
    </citation>
    <scope>NUCLEOTIDE SEQUENCE [LARGE SCALE GENOMIC DNA]</scope>
    <source>
        <strain evidence="7 8">NBRC 102076</strain>
    </source>
</reference>
<sequence length="419" mass="47376">MTRASGIDLKVRSLIVFINVMIFLALLSGSHAGLSFVYVFLAQLFISITICLYYRKNISIYLMNGIYSLLTAVTISIVIISYALSVIKKGESSVTSEMRMVFIMVNFIFAFSFYYLMCEIRSVELLFISLPVGITYIAIYYFVDYNFNLNTLIVENVSNLPFAFNRRLLDMYCIFSIIYASYLYLFRRKKCSFVFGGLYVINVAFIFWVGGRGSILSTSIALIFLITAMNRKKLLDAIEIVKFAVLTILGLALAFPISIFTWNGLYRFKQLFSSLGEKSLDKISNGRLDIWLDAIRNIKEAFWFGHGPDSYREIGSFGFFQPHNFILQYFIEFGVIGTSLIIILISLSLIKGVVFSLKVSNNKNLPTVLLFVSIVLGYLIQGLVDGVFYWSVTTMLVTIGLVGIVATVDKGNKEGNNLF</sequence>
<evidence type="ECO:0000259" key="6">
    <source>
        <dbReference type="Pfam" id="PF04932"/>
    </source>
</evidence>
<evidence type="ECO:0000256" key="4">
    <source>
        <dbReference type="ARBA" id="ARBA00023136"/>
    </source>
</evidence>
<feature type="transmembrane region" description="Helical" evidence="5">
    <location>
        <begin position="193"/>
        <end position="209"/>
    </location>
</feature>
<feature type="transmembrane region" description="Helical" evidence="5">
    <location>
        <begin position="125"/>
        <end position="143"/>
    </location>
</feature>
<feature type="transmembrane region" description="Helical" evidence="5">
    <location>
        <begin position="66"/>
        <end position="87"/>
    </location>
</feature>
<dbReference type="RefSeq" id="WP_141272041.1">
    <property type="nucleotide sequence ID" value="NZ_BJLH01000013.1"/>
</dbReference>
<dbReference type="InterPro" id="IPR051533">
    <property type="entry name" value="WaaL-like"/>
</dbReference>
<dbReference type="OrthoDB" id="5906412at2"/>
<feature type="domain" description="O-antigen ligase-related" evidence="6">
    <location>
        <begin position="199"/>
        <end position="342"/>
    </location>
</feature>
<name>A0A4Y3ISH5_9VIBR</name>